<keyword evidence="3" id="KW-1185">Reference proteome</keyword>
<gene>
    <name evidence="2" type="primary">X975_06276</name>
    <name evidence="2" type="ORF">NPIL_17911</name>
</gene>
<dbReference type="Proteomes" id="UP000887013">
    <property type="component" value="Unassembled WGS sequence"/>
</dbReference>
<protein>
    <submittedName>
        <fullName evidence="2">Uncharacterized protein</fullName>
    </submittedName>
</protein>
<dbReference type="AlphaFoldDB" id="A0A8X6T8K9"/>
<sequence length="139" mass="15756">MNFYVPGVLFLFFCFGPTRGHTCECISYLIAENGLSKENRISQIEYDIEEDFVCDGNGVMKCKNYCIEMYEELTENGKICAVMPGDHRKIADWMCEALNRNVCNARVGVFVQSCGSDPVDTGFRFHETLCCKSQKSINC</sequence>
<accession>A0A8X6T8K9</accession>
<evidence type="ECO:0000313" key="3">
    <source>
        <dbReference type="Proteomes" id="UP000887013"/>
    </source>
</evidence>
<name>A0A8X6T8K9_NEPPI</name>
<keyword evidence="1" id="KW-0732">Signal</keyword>
<comment type="caution">
    <text evidence="2">The sequence shown here is derived from an EMBL/GenBank/DDBJ whole genome shotgun (WGS) entry which is preliminary data.</text>
</comment>
<dbReference type="OrthoDB" id="6407707at2759"/>
<dbReference type="EMBL" id="BMAW01098341">
    <property type="protein sequence ID" value="GFS84275.1"/>
    <property type="molecule type" value="Genomic_DNA"/>
</dbReference>
<evidence type="ECO:0000313" key="2">
    <source>
        <dbReference type="EMBL" id="GFS84275.1"/>
    </source>
</evidence>
<reference evidence="2" key="1">
    <citation type="submission" date="2020-08" db="EMBL/GenBank/DDBJ databases">
        <title>Multicomponent nature underlies the extraordinary mechanical properties of spider dragline silk.</title>
        <authorList>
            <person name="Kono N."/>
            <person name="Nakamura H."/>
            <person name="Mori M."/>
            <person name="Yoshida Y."/>
            <person name="Ohtoshi R."/>
            <person name="Malay A.D."/>
            <person name="Moran D.A.P."/>
            <person name="Tomita M."/>
            <person name="Numata K."/>
            <person name="Arakawa K."/>
        </authorList>
    </citation>
    <scope>NUCLEOTIDE SEQUENCE</scope>
</reference>
<organism evidence="2 3">
    <name type="scientific">Nephila pilipes</name>
    <name type="common">Giant wood spider</name>
    <name type="synonym">Nephila maculata</name>
    <dbReference type="NCBI Taxonomy" id="299642"/>
    <lineage>
        <taxon>Eukaryota</taxon>
        <taxon>Metazoa</taxon>
        <taxon>Ecdysozoa</taxon>
        <taxon>Arthropoda</taxon>
        <taxon>Chelicerata</taxon>
        <taxon>Arachnida</taxon>
        <taxon>Araneae</taxon>
        <taxon>Araneomorphae</taxon>
        <taxon>Entelegynae</taxon>
        <taxon>Araneoidea</taxon>
        <taxon>Nephilidae</taxon>
        <taxon>Nephila</taxon>
    </lineage>
</organism>
<feature type="chain" id="PRO_5036453327" evidence="1">
    <location>
        <begin position="21"/>
        <end position="139"/>
    </location>
</feature>
<feature type="signal peptide" evidence="1">
    <location>
        <begin position="1"/>
        <end position="20"/>
    </location>
</feature>
<evidence type="ECO:0000256" key="1">
    <source>
        <dbReference type="SAM" id="SignalP"/>
    </source>
</evidence>
<proteinExistence type="predicted"/>